<reference evidence="8 9" key="1">
    <citation type="journal article" date="2018" name="G3 (Bethesda)">
        <title>A High-Quality Reference Genome for the Invasive Mosquitofish Gambusia affinis Using a Chicago Library.</title>
        <authorList>
            <person name="Hoffberg S.L."/>
            <person name="Troendle N.J."/>
            <person name="Glenn T.C."/>
            <person name="Mahmud O."/>
            <person name="Louha S."/>
            <person name="Chalopin D."/>
            <person name="Bennetzen J.L."/>
            <person name="Mauricio R."/>
        </authorList>
    </citation>
    <scope>NUCLEOTIDE SEQUENCE [LARGE SCALE GENOMIC DNA]</scope>
    <source>
        <strain evidence="8">NE01/NJP1002.9</strain>
        <tissue evidence="8">Muscle</tissue>
    </source>
</reference>
<dbReference type="AlphaFoldDB" id="A0A315VBG1"/>
<protein>
    <recommendedName>
        <fullName evidence="7">MARVEL domain-containing protein</fullName>
    </recommendedName>
</protein>
<evidence type="ECO:0000256" key="6">
    <source>
        <dbReference type="SAM" id="Phobius"/>
    </source>
</evidence>
<dbReference type="InterPro" id="IPR008253">
    <property type="entry name" value="Marvel"/>
</dbReference>
<evidence type="ECO:0000256" key="2">
    <source>
        <dbReference type="ARBA" id="ARBA00022692"/>
    </source>
</evidence>
<evidence type="ECO:0000313" key="8">
    <source>
        <dbReference type="EMBL" id="PWA20719.1"/>
    </source>
</evidence>
<evidence type="ECO:0000256" key="5">
    <source>
        <dbReference type="PROSITE-ProRule" id="PRU00581"/>
    </source>
</evidence>
<evidence type="ECO:0000259" key="7">
    <source>
        <dbReference type="PROSITE" id="PS51225"/>
    </source>
</evidence>
<keyword evidence="9" id="KW-1185">Reference proteome</keyword>
<dbReference type="Pfam" id="PF01284">
    <property type="entry name" value="MARVEL"/>
    <property type="match status" value="1"/>
</dbReference>
<accession>A0A315VBG1</accession>
<evidence type="ECO:0000313" key="9">
    <source>
        <dbReference type="Proteomes" id="UP000250572"/>
    </source>
</evidence>
<keyword evidence="4 5" id="KW-0472">Membrane</keyword>
<proteinExistence type="predicted"/>
<sequence length="196" mass="20743">MSLTAISSTPSGGRSSGDGGLNLGYSRTIPGLLKIGQLVRAAAPRRAAPRAGGEGRASARSAGSGTLSLLIAFLCVRLARGWPSWYAFQFFEVVVLWFLVAFLIFFLMHLCRLQVKMPCINWPLAEFFHYSVGSVLIFIASIIAAVKCGAVSSLVVASVFGLIATFLMVVNLWTSYSVACGPAAGTSSLLIGQFVS</sequence>
<dbReference type="Proteomes" id="UP000250572">
    <property type="component" value="Unassembled WGS sequence"/>
</dbReference>
<gene>
    <name evidence="8" type="ORF">CCH79_00019782</name>
</gene>
<keyword evidence="3 6" id="KW-1133">Transmembrane helix</keyword>
<dbReference type="STRING" id="33528.ENSGAFP00000011036"/>
<evidence type="ECO:0000256" key="4">
    <source>
        <dbReference type="ARBA" id="ARBA00023136"/>
    </source>
</evidence>
<comment type="subcellular location">
    <subcellularLocation>
        <location evidence="1">Membrane</location>
        <topology evidence="1">Multi-pass membrane protein</topology>
    </subcellularLocation>
</comment>
<evidence type="ECO:0000256" key="3">
    <source>
        <dbReference type="ARBA" id="ARBA00022989"/>
    </source>
</evidence>
<name>A0A315VBG1_GAMAF</name>
<keyword evidence="2 5" id="KW-0812">Transmembrane</keyword>
<feature type="transmembrane region" description="Helical" evidence="6">
    <location>
        <begin position="127"/>
        <end position="146"/>
    </location>
</feature>
<feature type="transmembrane region" description="Helical" evidence="6">
    <location>
        <begin position="85"/>
        <end position="107"/>
    </location>
</feature>
<dbReference type="InterPro" id="IPR050578">
    <property type="entry name" value="MARVEL-CKLF_proteins"/>
</dbReference>
<feature type="transmembrane region" description="Helical" evidence="6">
    <location>
        <begin position="152"/>
        <end position="173"/>
    </location>
</feature>
<dbReference type="PANTHER" id="PTHR22776:SF89">
    <property type="entry name" value="CKLF-LIKE MARVEL TRANSMEMBRANE DOMAIN-CONTAINING PROTEIN 7"/>
    <property type="match status" value="1"/>
</dbReference>
<feature type="domain" description="MARVEL" evidence="7">
    <location>
        <begin position="56"/>
        <end position="180"/>
    </location>
</feature>
<dbReference type="EMBL" id="NHOQ01001934">
    <property type="protein sequence ID" value="PWA20719.1"/>
    <property type="molecule type" value="Genomic_DNA"/>
</dbReference>
<dbReference type="PANTHER" id="PTHR22776">
    <property type="entry name" value="MARVEL-CONTAINING POTENTIAL LIPID RAFT-ASSOCIATED PROTEIN"/>
    <property type="match status" value="1"/>
</dbReference>
<evidence type="ECO:0000256" key="1">
    <source>
        <dbReference type="ARBA" id="ARBA00004141"/>
    </source>
</evidence>
<comment type="caution">
    <text evidence="8">The sequence shown here is derived from an EMBL/GenBank/DDBJ whole genome shotgun (WGS) entry which is preliminary data.</text>
</comment>
<dbReference type="PROSITE" id="PS51225">
    <property type="entry name" value="MARVEL"/>
    <property type="match status" value="1"/>
</dbReference>
<organism evidence="8 9">
    <name type="scientific">Gambusia affinis</name>
    <name type="common">Western mosquitofish</name>
    <name type="synonym">Heterandria affinis</name>
    <dbReference type="NCBI Taxonomy" id="33528"/>
    <lineage>
        <taxon>Eukaryota</taxon>
        <taxon>Metazoa</taxon>
        <taxon>Chordata</taxon>
        <taxon>Craniata</taxon>
        <taxon>Vertebrata</taxon>
        <taxon>Euteleostomi</taxon>
        <taxon>Actinopterygii</taxon>
        <taxon>Neopterygii</taxon>
        <taxon>Teleostei</taxon>
        <taxon>Neoteleostei</taxon>
        <taxon>Acanthomorphata</taxon>
        <taxon>Ovalentaria</taxon>
        <taxon>Atherinomorphae</taxon>
        <taxon>Cyprinodontiformes</taxon>
        <taxon>Poeciliidae</taxon>
        <taxon>Poeciliinae</taxon>
        <taxon>Gambusia</taxon>
    </lineage>
</organism>
<dbReference type="GO" id="GO:0016020">
    <property type="term" value="C:membrane"/>
    <property type="evidence" value="ECO:0007669"/>
    <property type="project" value="UniProtKB-SubCell"/>
</dbReference>